<dbReference type="PANTHER" id="PTHR33308:SF9">
    <property type="entry name" value="PEPTIDOGLYCAN HYDROLASE FLGJ"/>
    <property type="match status" value="1"/>
</dbReference>
<dbReference type="SMART" id="SM00047">
    <property type="entry name" value="LYZ2"/>
    <property type="match status" value="1"/>
</dbReference>
<dbReference type="InterPro" id="IPR036779">
    <property type="entry name" value="LysM_dom_sf"/>
</dbReference>
<dbReference type="CDD" id="cd00118">
    <property type="entry name" value="LysM"/>
    <property type="match status" value="3"/>
</dbReference>
<gene>
    <name evidence="8" type="ORF">CHR53_15780</name>
</gene>
<dbReference type="GO" id="GO:0004040">
    <property type="term" value="F:amidase activity"/>
    <property type="evidence" value="ECO:0007669"/>
    <property type="project" value="InterPro"/>
</dbReference>
<dbReference type="Proteomes" id="UP000282892">
    <property type="component" value="Chromosome"/>
</dbReference>
<dbReference type="Pfam" id="PF01832">
    <property type="entry name" value="Glucosaminidase"/>
    <property type="match status" value="1"/>
</dbReference>
<evidence type="ECO:0000256" key="4">
    <source>
        <dbReference type="ARBA" id="ARBA00032108"/>
    </source>
</evidence>
<keyword evidence="9" id="KW-1185">Reference proteome</keyword>
<dbReference type="PANTHER" id="PTHR33308">
    <property type="entry name" value="PEPTIDOGLYCAN HYDROLASE FLGJ"/>
    <property type="match status" value="1"/>
</dbReference>
<feature type="domain" description="LysM" evidence="7">
    <location>
        <begin position="38"/>
        <end position="82"/>
    </location>
</feature>
<accession>A0A3Q9QXH6</accession>
<feature type="chain" id="PRO_5018758163" description="Peptidoglycan hydrolase" evidence="6">
    <location>
        <begin position="36"/>
        <end position="431"/>
    </location>
</feature>
<dbReference type="GO" id="GO:0042742">
    <property type="term" value="P:defense response to bacterium"/>
    <property type="evidence" value="ECO:0007669"/>
    <property type="project" value="UniProtKB-KW"/>
</dbReference>
<dbReference type="GO" id="GO:0031640">
    <property type="term" value="P:killing of cells of another organism"/>
    <property type="evidence" value="ECO:0007669"/>
    <property type="project" value="UniProtKB-KW"/>
</dbReference>
<dbReference type="PROSITE" id="PS51782">
    <property type="entry name" value="LYSM"/>
    <property type="match status" value="3"/>
</dbReference>
<organism evidence="8 9">
    <name type="scientific">Neobacillus mesonae</name>
    <dbReference type="NCBI Taxonomy" id="1193713"/>
    <lineage>
        <taxon>Bacteria</taxon>
        <taxon>Bacillati</taxon>
        <taxon>Bacillota</taxon>
        <taxon>Bacilli</taxon>
        <taxon>Bacillales</taxon>
        <taxon>Bacillaceae</taxon>
        <taxon>Neobacillus</taxon>
    </lineage>
</organism>
<dbReference type="InterPro" id="IPR002901">
    <property type="entry name" value="MGlyc_endo_b_GlcNAc-like_dom"/>
</dbReference>
<dbReference type="Pfam" id="PF01476">
    <property type="entry name" value="LysM"/>
    <property type="match status" value="3"/>
</dbReference>
<keyword evidence="1" id="KW-0929">Antimicrobial</keyword>
<dbReference type="AlphaFoldDB" id="A0A3Q9QXH6"/>
<dbReference type="SUPFAM" id="SSF54106">
    <property type="entry name" value="LysM domain"/>
    <property type="match status" value="3"/>
</dbReference>
<evidence type="ECO:0000256" key="5">
    <source>
        <dbReference type="SAM" id="MobiDB-lite"/>
    </source>
</evidence>
<dbReference type="KEGG" id="nmk:CHR53_15780"/>
<sequence length="431" mass="46560">MKKIFTTTGKVPKAITAAVLSLSIITPASMLTVNAATITYKVKSGDTLSAIAKKYKVSLTSLKSTNKMTNANKIKVGLVLKIPSTPTKTPIKKPSTTASKTAVKPAATVKKPAATTNPKAKPTTYKVVKGDTLSKIAKKFGLTVTQLKSYNSLKSDLIKIGQVLKLTAPTAAKPAAKPAATKPVVKQPAVEAPKPVQPKGDTYKVVAGDTLFLIAKANGLTVAKMKEYNHLTSDSIYAGQVLRLTAPDGSVGQSVPQGEFVDYITNFNLSAQQKANFIHQVAPEAILAWKEYKILPSLTIAQAILESYHGFSWLSVNGNNYFGIKADSSWTGDYVSMPTREFDSNGVEFVLTEKFRKYSSIHESIVDHSKFLLRPRYVNIIGVTDYMAATKNIQQDGYATDPNYAKLLQAKITQHNLTQYDVQAGAIPSAN</sequence>
<evidence type="ECO:0000256" key="1">
    <source>
        <dbReference type="ARBA" id="ARBA00022529"/>
    </source>
</evidence>
<dbReference type="Gene3D" id="4.10.80.30">
    <property type="entry name" value="DNA polymerase, domain 6"/>
    <property type="match status" value="1"/>
</dbReference>
<name>A0A3Q9QXH6_9BACI</name>
<keyword evidence="3" id="KW-0378">Hydrolase</keyword>
<dbReference type="OrthoDB" id="977752at2"/>
<dbReference type="RefSeq" id="WP_127487380.1">
    <property type="nucleotide sequence ID" value="NZ_CP022572.1"/>
</dbReference>
<dbReference type="InterPro" id="IPR018392">
    <property type="entry name" value="LysM"/>
</dbReference>
<feature type="signal peptide" evidence="6">
    <location>
        <begin position="1"/>
        <end position="35"/>
    </location>
</feature>
<feature type="domain" description="LysM" evidence="7">
    <location>
        <begin position="123"/>
        <end position="166"/>
    </location>
</feature>
<reference evidence="8 9" key="1">
    <citation type="submission" date="2017-07" db="EMBL/GenBank/DDBJ databases">
        <title>The complete genome sequence of Bacillus mesonae strain H20-5, an efficient strain improving plant abiotic stress resistance.</title>
        <authorList>
            <person name="Kim S.Y."/>
            <person name="Song H."/>
            <person name="Sang M.K."/>
            <person name="Weon H.-Y."/>
            <person name="Song J."/>
        </authorList>
    </citation>
    <scope>NUCLEOTIDE SEQUENCE [LARGE SCALE GENOMIC DNA]</scope>
    <source>
        <strain evidence="8 9">H20-5</strain>
    </source>
</reference>
<dbReference type="InterPro" id="IPR051056">
    <property type="entry name" value="Glycosyl_Hydrolase_73"/>
</dbReference>
<dbReference type="SMART" id="SM00257">
    <property type="entry name" value="LysM"/>
    <property type="match status" value="3"/>
</dbReference>
<feature type="domain" description="LysM" evidence="7">
    <location>
        <begin position="201"/>
        <end position="244"/>
    </location>
</feature>
<dbReference type="Gene3D" id="3.10.350.10">
    <property type="entry name" value="LysM domain"/>
    <property type="match status" value="3"/>
</dbReference>
<dbReference type="STRING" id="1193713.GCA_001636315_05580"/>
<keyword evidence="6" id="KW-0732">Signal</keyword>
<keyword evidence="2" id="KW-0081">Bacteriolytic enzyme</keyword>
<evidence type="ECO:0000259" key="7">
    <source>
        <dbReference type="PROSITE" id="PS51782"/>
    </source>
</evidence>
<dbReference type="EMBL" id="CP022572">
    <property type="protein sequence ID" value="AZU62606.1"/>
    <property type="molecule type" value="Genomic_DNA"/>
</dbReference>
<proteinExistence type="predicted"/>
<dbReference type="Gene3D" id="1.10.530.10">
    <property type="match status" value="1"/>
</dbReference>
<evidence type="ECO:0000256" key="2">
    <source>
        <dbReference type="ARBA" id="ARBA00022638"/>
    </source>
</evidence>
<evidence type="ECO:0000256" key="3">
    <source>
        <dbReference type="ARBA" id="ARBA00022801"/>
    </source>
</evidence>
<evidence type="ECO:0000313" key="8">
    <source>
        <dbReference type="EMBL" id="AZU62606.1"/>
    </source>
</evidence>
<evidence type="ECO:0000256" key="6">
    <source>
        <dbReference type="SAM" id="SignalP"/>
    </source>
</evidence>
<protein>
    <recommendedName>
        <fullName evidence="4">Peptidoglycan hydrolase</fullName>
    </recommendedName>
</protein>
<evidence type="ECO:0000313" key="9">
    <source>
        <dbReference type="Proteomes" id="UP000282892"/>
    </source>
</evidence>
<feature type="region of interest" description="Disordered" evidence="5">
    <location>
        <begin position="89"/>
        <end position="121"/>
    </location>
</feature>